<evidence type="ECO:0000313" key="3">
    <source>
        <dbReference type="Proteomes" id="UP001352223"/>
    </source>
</evidence>
<dbReference type="RefSeq" id="WP_324775880.1">
    <property type="nucleotide sequence ID" value="NZ_BAAATS010000001.1"/>
</dbReference>
<protein>
    <submittedName>
        <fullName evidence="2">Contact-dependent growth inhibition system immunity protein</fullName>
    </submittedName>
</protein>
<feature type="domain" description="CdiI immunity protein" evidence="1">
    <location>
        <begin position="124"/>
        <end position="211"/>
    </location>
</feature>
<comment type="caution">
    <text evidence="2">The sequence shown here is derived from an EMBL/GenBank/DDBJ whole genome shotgun (WGS) entry which is preliminary data.</text>
</comment>
<proteinExistence type="predicted"/>
<organism evidence="2 3">
    <name type="scientific">Streptomyces kunmingensis</name>
    <dbReference type="NCBI Taxonomy" id="68225"/>
    <lineage>
        <taxon>Bacteria</taxon>
        <taxon>Bacillati</taxon>
        <taxon>Actinomycetota</taxon>
        <taxon>Actinomycetes</taxon>
        <taxon>Kitasatosporales</taxon>
        <taxon>Streptomycetaceae</taxon>
        <taxon>Streptomyces</taxon>
    </lineage>
</organism>
<dbReference type="Proteomes" id="UP001352223">
    <property type="component" value="Unassembled WGS sequence"/>
</dbReference>
<evidence type="ECO:0000259" key="1">
    <source>
        <dbReference type="Pfam" id="PF18593"/>
    </source>
</evidence>
<dbReference type="Pfam" id="PF18593">
    <property type="entry name" value="CdiI_2"/>
    <property type="match status" value="1"/>
</dbReference>
<dbReference type="EMBL" id="JAOZYB010000362">
    <property type="protein sequence ID" value="MEB3966519.1"/>
    <property type="molecule type" value="Genomic_DNA"/>
</dbReference>
<evidence type="ECO:0000313" key="2">
    <source>
        <dbReference type="EMBL" id="MEB3966519.1"/>
    </source>
</evidence>
<keyword evidence="3" id="KW-1185">Reference proteome</keyword>
<accession>A0ABU6CP66</accession>
<name>A0ABU6CP66_9ACTN</name>
<gene>
    <name evidence="2" type="ORF">OKJ48_40770</name>
</gene>
<dbReference type="InterPro" id="IPR041129">
    <property type="entry name" value="CdiI_2"/>
</dbReference>
<reference evidence="2 3" key="1">
    <citation type="submission" date="2022-10" db="EMBL/GenBank/DDBJ databases">
        <authorList>
            <person name="Xie J."/>
            <person name="Shen N."/>
        </authorList>
    </citation>
    <scope>NUCLEOTIDE SEQUENCE [LARGE SCALE GENOMIC DNA]</scope>
    <source>
        <strain evidence="2 3">DSM 41681</strain>
    </source>
</reference>
<sequence>MTSTHDRFTELHDLLQAYEATGHTFDDTMEAPGKALASYLRVVAATPQRAASAVRELDDLLAVGLFSDEIADEVDLLPHIEPPSGVGVEDCLRVVRHHLERFLTKPPADIPSRRPGTVWEWRERFPALAHLMGSYFHQDFSAEYGSHAEALDDYLALESPQDHRATAANIDAFLAINRTDDELAEAIRVLGLRVAPPKGVSLRQWLSDVRGILTHHVAP</sequence>